<dbReference type="InterPro" id="IPR003660">
    <property type="entry name" value="HAMP_dom"/>
</dbReference>
<dbReference type="Gene3D" id="3.20.20.450">
    <property type="entry name" value="EAL domain"/>
    <property type="match status" value="1"/>
</dbReference>
<dbReference type="CDD" id="cd01948">
    <property type="entry name" value="EAL"/>
    <property type="match status" value="1"/>
</dbReference>
<feature type="coiled-coil region" evidence="1">
    <location>
        <begin position="228"/>
        <end position="255"/>
    </location>
</feature>
<dbReference type="SUPFAM" id="SSF55073">
    <property type="entry name" value="Nucleotide cyclase"/>
    <property type="match status" value="1"/>
</dbReference>
<dbReference type="Proteomes" id="UP001193680">
    <property type="component" value="Unassembled WGS sequence"/>
</dbReference>
<dbReference type="Pfam" id="PF00672">
    <property type="entry name" value="HAMP"/>
    <property type="match status" value="1"/>
</dbReference>
<dbReference type="SUPFAM" id="SSF141868">
    <property type="entry name" value="EAL domain-like"/>
    <property type="match status" value="1"/>
</dbReference>
<dbReference type="SMART" id="SM00052">
    <property type="entry name" value="EAL"/>
    <property type="match status" value="1"/>
</dbReference>
<dbReference type="PROSITE" id="PS50112">
    <property type="entry name" value="PAS"/>
    <property type="match status" value="1"/>
</dbReference>
<feature type="domain" description="GGDEF" evidence="6">
    <location>
        <begin position="410"/>
        <end position="542"/>
    </location>
</feature>
<protein>
    <submittedName>
        <fullName evidence="7">EAL domain-containing protein</fullName>
    </submittedName>
</protein>
<gene>
    <name evidence="7" type="ORF">H8792_005640</name>
</gene>
<dbReference type="NCBIfam" id="TIGR00254">
    <property type="entry name" value="GGDEF"/>
    <property type="match status" value="1"/>
</dbReference>
<dbReference type="CDD" id="cd00130">
    <property type="entry name" value="PAS"/>
    <property type="match status" value="1"/>
</dbReference>
<organism evidence="7 8">
    <name type="scientific">Thiomicrorhabdus heinhorstiae</name>
    <dbReference type="NCBI Taxonomy" id="2748010"/>
    <lineage>
        <taxon>Bacteria</taxon>
        <taxon>Pseudomonadati</taxon>
        <taxon>Pseudomonadota</taxon>
        <taxon>Gammaproteobacteria</taxon>
        <taxon>Thiotrichales</taxon>
        <taxon>Piscirickettsiaceae</taxon>
        <taxon>Thiomicrorhabdus</taxon>
    </lineage>
</organism>
<dbReference type="PANTHER" id="PTHR44757:SF4">
    <property type="entry name" value="DIGUANYLATE CYCLASE DGCE-RELATED"/>
    <property type="match status" value="1"/>
</dbReference>
<evidence type="ECO:0000259" key="5">
    <source>
        <dbReference type="PROSITE" id="PS50885"/>
    </source>
</evidence>
<reference evidence="7 8" key="1">
    <citation type="submission" date="2020-06" db="EMBL/GenBank/DDBJ databases">
        <authorList>
            <person name="Scott K."/>
        </authorList>
    </citation>
    <scope>NUCLEOTIDE SEQUENCE [LARGE SCALE GENOMIC DNA]</scope>
    <source>
        <strain evidence="7 8">HH1</strain>
    </source>
</reference>
<dbReference type="InterPro" id="IPR029787">
    <property type="entry name" value="Nucleotide_cyclase"/>
</dbReference>
<dbReference type="Pfam" id="PF13426">
    <property type="entry name" value="PAS_9"/>
    <property type="match status" value="1"/>
</dbReference>
<dbReference type="PROSITE" id="PS50883">
    <property type="entry name" value="EAL"/>
    <property type="match status" value="1"/>
</dbReference>
<evidence type="ECO:0000259" key="3">
    <source>
        <dbReference type="PROSITE" id="PS50113"/>
    </source>
</evidence>
<dbReference type="PROSITE" id="PS50885">
    <property type="entry name" value="HAMP"/>
    <property type="match status" value="1"/>
</dbReference>
<dbReference type="SMART" id="SM00267">
    <property type="entry name" value="GGDEF"/>
    <property type="match status" value="1"/>
</dbReference>
<dbReference type="InterPro" id="IPR000014">
    <property type="entry name" value="PAS"/>
</dbReference>
<evidence type="ECO:0000259" key="6">
    <source>
        <dbReference type="PROSITE" id="PS50887"/>
    </source>
</evidence>
<proteinExistence type="predicted"/>
<evidence type="ECO:0000259" key="2">
    <source>
        <dbReference type="PROSITE" id="PS50112"/>
    </source>
</evidence>
<dbReference type="Pfam" id="PF00563">
    <property type="entry name" value="EAL"/>
    <property type="match status" value="1"/>
</dbReference>
<name>A0ABS0BVL8_9GAMM</name>
<dbReference type="NCBIfam" id="TIGR00229">
    <property type="entry name" value="sensory_box"/>
    <property type="match status" value="1"/>
</dbReference>
<sequence length="802" mass="90964">MMRFSFSSIKNRLIITVILTQTVLIGLFAWDITERQQEFLKQESFELAVGTANSMTISSKPWMLSNDLAGLEEIVRSESKLPNLNFAMLFNQEGKVLAYYSNLAPDDKRVGQFVKPPQQSPDNQPVIVHDDLNVIDIISPVKVEQTLLGWSRIQINRDSLKSSIQFIQIEFSIYTAIAILFSGLIAWYMGKKLTTRIQKLINATQQIRQGEREIDLKIKGRDELGTLGNNFNAMLEDLSKNEKELNEEKKRAQITLKSIGDAVITTNQHGTIQYLNPVAVKLLGWQNYEAKNLDINRVFTIFNEQSNESVQTIHGLPSSNKGQGLTQHTVLQNRHGQKYSIIYTLSPIIDEYNQVIGSILVFHDATEEIELNKRLKWQASHDSLTQLHNRQTFENILEELIASSDDTPLSQHCLIYIDLDHFKAVNDTAGHPAGDELLRQISNLFIETINAATSIARIGGDEFAVLLKDCNIDRALKVADSLKAAINEYRFYWENRVFTIGSSLGIASVHAHTNKSVIMSQADIACYIAKEQGGNRIYVYREDDQKSTSPHQQLDWVNKIKHAIKEERFKLAVQEIVSLQNRDEGRHFEVLVRLTESGQTISPSQFLPAAEKFNLMSDLDTYIIEHAYRWLEQHSDKIELLNINISGQSISNQHFTDALLKKLQQHPDLNNKICFEITETTAITQMSDCINFLNNVKTFGCKLALDDFGSGFSTFSWLKNLPVDYVKIDGAFIRDVLSDKVDAAMVRAIHGISKEMNILSVAEFVENREICDWLIECGIDYAQGYYFAKPIDTALVFNAEVA</sequence>
<feature type="domain" description="HAMP" evidence="5">
    <location>
        <begin position="191"/>
        <end position="243"/>
    </location>
</feature>
<dbReference type="SUPFAM" id="SSF158472">
    <property type="entry name" value="HAMP domain-like"/>
    <property type="match status" value="1"/>
</dbReference>
<dbReference type="CDD" id="cd01949">
    <property type="entry name" value="GGDEF"/>
    <property type="match status" value="1"/>
</dbReference>
<dbReference type="SUPFAM" id="SSF55785">
    <property type="entry name" value="PYP-like sensor domain (PAS domain)"/>
    <property type="match status" value="1"/>
</dbReference>
<dbReference type="InterPro" id="IPR043128">
    <property type="entry name" value="Rev_trsase/Diguanyl_cyclase"/>
</dbReference>
<dbReference type="PROSITE" id="PS50887">
    <property type="entry name" value="GGDEF"/>
    <property type="match status" value="1"/>
</dbReference>
<dbReference type="Gene3D" id="6.10.340.10">
    <property type="match status" value="1"/>
</dbReference>
<dbReference type="PANTHER" id="PTHR44757">
    <property type="entry name" value="DIGUANYLATE CYCLASE DGCP"/>
    <property type="match status" value="1"/>
</dbReference>
<dbReference type="InterPro" id="IPR000160">
    <property type="entry name" value="GGDEF_dom"/>
</dbReference>
<feature type="domain" description="EAL" evidence="4">
    <location>
        <begin position="553"/>
        <end position="802"/>
    </location>
</feature>
<dbReference type="InterPro" id="IPR001633">
    <property type="entry name" value="EAL_dom"/>
</dbReference>
<dbReference type="RefSeq" id="WP_185977964.1">
    <property type="nucleotide sequence ID" value="NZ_JACBGI020000007.1"/>
</dbReference>
<dbReference type="InterPro" id="IPR035965">
    <property type="entry name" value="PAS-like_dom_sf"/>
</dbReference>
<evidence type="ECO:0000313" key="7">
    <source>
        <dbReference type="EMBL" id="MBF6057820.1"/>
    </source>
</evidence>
<accession>A0ABS0BVL8</accession>
<dbReference type="CDD" id="cd06225">
    <property type="entry name" value="HAMP"/>
    <property type="match status" value="1"/>
</dbReference>
<dbReference type="Gene3D" id="3.30.70.270">
    <property type="match status" value="1"/>
</dbReference>
<feature type="domain" description="PAS" evidence="2">
    <location>
        <begin position="248"/>
        <end position="323"/>
    </location>
</feature>
<dbReference type="InterPro" id="IPR035919">
    <property type="entry name" value="EAL_sf"/>
</dbReference>
<dbReference type="PROSITE" id="PS50113">
    <property type="entry name" value="PAC"/>
    <property type="match status" value="1"/>
</dbReference>
<dbReference type="EMBL" id="JACBGI020000007">
    <property type="protein sequence ID" value="MBF6057820.1"/>
    <property type="molecule type" value="Genomic_DNA"/>
</dbReference>
<dbReference type="SMART" id="SM00304">
    <property type="entry name" value="HAMP"/>
    <property type="match status" value="1"/>
</dbReference>
<evidence type="ECO:0000259" key="4">
    <source>
        <dbReference type="PROSITE" id="PS50883"/>
    </source>
</evidence>
<dbReference type="Gene3D" id="3.30.450.20">
    <property type="entry name" value="PAS domain"/>
    <property type="match status" value="1"/>
</dbReference>
<dbReference type="InterPro" id="IPR000700">
    <property type="entry name" value="PAS-assoc_C"/>
</dbReference>
<dbReference type="InterPro" id="IPR052155">
    <property type="entry name" value="Biofilm_reg_signaling"/>
</dbReference>
<evidence type="ECO:0000256" key="1">
    <source>
        <dbReference type="SAM" id="Coils"/>
    </source>
</evidence>
<comment type="caution">
    <text evidence="7">The sequence shown here is derived from an EMBL/GenBank/DDBJ whole genome shotgun (WGS) entry which is preliminary data.</text>
</comment>
<dbReference type="Pfam" id="PF00990">
    <property type="entry name" value="GGDEF"/>
    <property type="match status" value="1"/>
</dbReference>
<feature type="domain" description="PAC" evidence="3">
    <location>
        <begin position="325"/>
        <end position="377"/>
    </location>
</feature>
<reference evidence="7 8" key="2">
    <citation type="submission" date="2020-11" db="EMBL/GenBank/DDBJ databases">
        <title>Sulfur oxidizing isolate from Hospital Hole Sinkhole.</title>
        <authorList>
            <person name="Scott K.M."/>
        </authorList>
    </citation>
    <scope>NUCLEOTIDE SEQUENCE [LARGE SCALE GENOMIC DNA]</scope>
    <source>
        <strain evidence="7 8">HH1</strain>
    </source>
</reference>
<keyword evidence="1" id="KW-0175">Coiled coil</keyword>
<evidence type="ECO:0000313" key="8">
    <source>
        <dbReference type="Proteomes" id="UP001193680"/>
    </source>
</evidence>
<keyword evidence="8" id="KW-1185">Reference proteome</keyword>